<dbReference type="PROSITE" id="PS52015">
    <property type="entry name" value="TONB_CTD"/>
    <property type="match status" value="1"/>
</dbReference>
<evidence type="ECO:0000256" key="8">
    <source>
        <dbReference type="ARBA" id="ARBA00022989"/>
    </source>
</evidence>
<evidence type="ECO:0000313" key="13">
    <source>
        <dbReference type="EMBL" id="SDE44092.1"/>
    </source>
</evidence>
<evidence type="ECO:0000259" key="12">
    <source>
        <dbReference type="PROSITE" id="PS52015"/>
    </source>
</evidence>
<dbReference type="Pfam" id="PF03544">
    <property type="entry name" value="TonB_C"/>
    <property type="match status" value="1"/>
</dbReference>
<evidence type="ECO:0000313" key="14">
    <source>
        <dbReference type="Proteomes" id="UP000182114"/>
    </source>
</evidence>
<organism evidence="13 14">
    <name type="scientific">Cellulophaga baltica</name>
    <dbReference type="NCBI Taxonomy" id="76594"/>
    <lineage>
        <taxon>Bacteria</taxon>
        <taxon>Pseudomonadati</taxon>
        <taxon>Bacteroidota</taxon>
        <taxon>Flavobacteriia</taxon>
        <taxon>Flavobacteriales</taxon>
        <taxon>Flavobacteriaceae</taxon>
        <taxon>Cellulophaga</taxon>
    </lineage>
</organism>
<evidence type="ECO:0000256" key="11">
    <source>
        <dbReference type="SAM" id="Phobius"/>
    </source>
</evidence>
<dbReference type="InterPro" id="IPR037682">
    <property type="entry name" value="TonB_C"/>
</dbReference>
<dbReference type="Gene3D" id="3.30.1150.10">
    <property type="match status" value="1"/>
</dbReference>
<keyword evidence="6 11" id="KW-0812">Transmembrane</keyword>
<evidence type="ECO:0000256" key="5">
    <source>
        <dbReference type="ARBA" id="ARBA00022519"/>
    </source>
</evidence>
<keyword evidence="8 11" id="KW-1133">Transmembrane helix</keyword>
<evidence type="ECO:0000256" key="3">
    <source>
        <dbReference type="ARBA" id="ARBA00022448"/>
    </source>
</evidence>
<evidence type="ECO:0000256" key="1">
    <source>
        <dbReference type="ARBA" id="ARBA00004383"/>
    </source>
</evidence>
<dbReference type="eggNOG" id="COG0810">
    <property type="taxonomic scope" value="Bacteria"/>
</dbReference>
<dbReference type="InterPro" id="IPR006260">
    <property type="entry name" value="TonB/TolA_C"/>
</dbReference>
<keyword evidence="5" id="KW-0997">Cell inner membrane</keyword>
<comment type="similarity">
    <text evidence="2">Belongs to the TonB family.</text>
</comment>
<evidence type="ECO:0000256" key="4">
    <source>
        <dbReference type="ARBA" id="ARBA00022475"/>
    </source>
</evidence>
<feature type="domain" description="TonB C-terminal" evidence="12">
    <location>
        <begin position="180"/>
        <end position="269"/>
    </location>
</feature>
<dbReference type="NCBIfam" id="TIGR01352">
    <property type="entry name" value="tonB_Cterm"/>
    <property type="match status" value="1"/>
</dbReference>
<dbReference type="PANTHER" id="PTHR33446:SF2">
    <property type="entry name" value="PROTEIN TONB"/>
    <property type="match status" value="1"/>
</dbReference>
<dbReference type="InterPro" id="IPR051045">
    <property type="entry name" value="TonB-dependent_transducer"/>
</dbReference>
<keyword evidence="3" id="KW-0813">Transport</keyword>
<dbReference type="GO" id="GO:0098797">
    <property type="term" value="C:plasma membrane protein complex"/>
    <property type="evidence" value="ECO:0007669"/>
    <property type="project" value="TreeGrafter"/>
</dbReference>
<evidence type="ECO:0000256" key="10">
    <source>
        <dbReference type="SAM" id="MobiDB-lite"/>
    </source>
</evidence>
<dbReference type="GO" id="GO:0055085">
    <property type="term" value="P:transmembrane transport"/>
    <property type="evidence" value="ECO:0007669"/>
    <property type="project" value="InterPro"/>
</dbReference>
<comment type="subcellular location">
    <subcellularLocation>
        <location evidence="1">Cell inner membrane</location>
        <topology evidence="1">Single-pass membrane protein</topology>
        <orientation evidence="1">Periplasmic side</orientation>
    </subcellularLocation>
</comment>
<keyword evidence="4" id="KW-1003">Cell membrane</keyword>
<keyword evidence="7" id="KW-0653">Protein transport</keyword>
<accession>A0A1G7CXM2</accession>
<gene>
    <name evidence="13" type="ORF">SAMN04487992_101207</name>
</gene>
<sequence length="269" mass="30253">MKNSNTRAADSHGNENSSVAYKSASSKGSKQDTNLRKNSFIYFQIGLIAAMFLVYFGLEMAFDKFQPKALVSSDPVEETFEMYPELEDFVVEKPVAESKPIVKVVVPEELKVVPDDFKVPETKEFKSEPVTSSTPNLDTKKLDYVDPNDGIDETIPFEALENAPIFPGCETVSKSERKVCFEESMQKHILKNFRYPEAAIETHTQGKVYVMFTIGKDGTIEDVRLKGPAKVLEQEAARIIGKLPQMKPGMQRLEPVKVSFSIPINFRLQ</sequence>
<keyword evidence="9 11" id="KW-0472">Membrane</keyword>
<reference evidence="14" key="1">
    <citation type="submission" date="2016-10" db="EMBL/GenBank/DDBJ databases">
        <authorList>
            <person name="Varghese N."/>
            <person name="Submissions S."/>
        </authorList>
    </citation>
    <scope>NUCLEOTIDE SEQUENCE [LARGE SCALE GENOMIC DNA]</scope>
    <source>
        <strain evidence="14">DSM 24729</strain>
    </source>
</reference>
<feature type="compositionally biased region" description="Polar residues" evidence="10">
    <location>
        <begin position="1"/>
        <end position="28"/>
    </location>
</feature>
<dbReference type="GO" id="GO:0015031">
    <property type="term" value="P:protein transport"/>
    <property type="evidence" value="ECO:0007669"/>
    <property type="project" value="UniProtKB-KW"/>
</dbReference>
<dbReference type="RefSeq" id="WP_083332156.1">
    <property type="nucleotide sequence ID" value="NZ_FNBD01000001.1"/>
</dbReference>
<dbReference type="PANTHER" id="PTHR33446">
    <property type="entry name" value="PROTEIN TONB-RELATED"/>
    <property type="match status" value="1"/>
</dbReference>
<protein>
    <submittedName>
        <fullName evidence="13">Protein TonB</fullName>
    </submittedName>
</protein>
<keyword evidence="14" id="KW-1185">Reference proteome</keyword>
<dbReference type="SUPFAM" id="SSF74653">
    <property type="entry name" value="TolA/TonB C-terminal domain"/>
    <property type="match status" value="1"/>
</dbReference>
<dbReference type="Proteomes" id="UP000182114">
    <property type="component" value="Unassembled WGS sequence"/>
</dbReference>
<evidence type="ECO:0000256" key="2">
    <source>
        <dbReference type="ARBA" id="ARBA00006555"/>
    </source>
</evidence>
<evidence type="ECO:0000256" key="9">
    <source>
        <dbReference type="ARBA" id="ARBA00023136"/>
    </source>
</evidence>
<feature type="transmembrane region" description="Helical" evidence="11">
    <location>
        <begin position="40"/>
        <end position="58"/>
    </location>
</feature>
<feature type="region of interest" description="Disordered" evidence="10">
    <location>
        <begin position="1"/>
        <end position="32"/>
    </location>
</feature>
<name>A0A1G7CXM2_9FLAO</name>
<evidence type="ECO:0000256" key="6">
    <source>
        <dbReference type="ARBA" id="ARBA00022692"/>
    </source>
</evidence>
<dbReference type="AlphaFoldDB" id="A0A1G7CXM2"/>
<dbReference type="EMBL" id="FNBD01000001">
    <property type="protein sequence ID" value="SDE44092.1"/>
    <property type="molecule type" value="Genomic_DNA"/>
</dbReference>
<evidence type="ECO:0000256" key="7">
    <source>
        <dbReference type="ARBA" id="ARBA00022927"/>
    </source>
</evidence>
<proteinExistence type="inferred from homology"/>
<dbReference type="GO" id="GO:0031992">
    <property type="term" value="F:energy transducer activity"/>
    <property type="evidence" value="ECO:0007669"/>
    <property type="project" value="TreeGrafter"/>
</dbReference>